<feature type="transmembrane region" description="Helical" evidence="1">
    <location>
        <begin position="25"/>
        <end position="42"/>
    </location>
</feature>
<protein>
    <submittedName>
        <fullName evidence="2">Uncharacterized protein</fullName>
    </submittedName>
</protein>
<reference evidence="2 3" key="1">
    <citation type="submission" date="2021-06" db="EMBL/GenBank/DDBJ databases">
        <title>Caerostris darwini draft genome.</title>
        <authorList>
            <person name="Kono N."/>
            <person name="Arakawa K."/>
        </authorList>
    </citation>
    <scope>NUCLEOTIDE SEQUENCE [LARGE SCALE GENOMIC DNA]</scope>
</reference>
<keyword evidence="3" id="KW-1185">Reference proteome</keyword>
<dbReference type="EMBL" id="BPLQ01005042">
    <property type="protein sequence ID" value="GIY12407.1"/>
    <property type="molecule type" value="Genomic_DNA"/>
</dbReference>
<proteinExistence type="predicted"/>
<sequence>MIPCSDPPGEIAMLLESVLRVKSKLKVLLNSFSFFFFSFFLCENPRRKIKLDCLKIQSRRQGIKQLRNEYICISVPTRQFHGNTAPQRKKRGMSAKEDVPIIFIYIIFYMYALVMSN</sequence>
<feature type="transmembrane region" description="Helical" evidence="1">
    <location>
        <begin position="99"/>
        <end position="116"/>
    </location>
</feature>
<dbReference type="Proteomes" id="UP001054837">
    <property type="component" value="Unassembled WGS sequence"/>
</dbReference>
<dbReference type="AlphaFoldDB" id="A0AAV4QWD2"/>
<keyword evidence="1" id="KW-0472">Membrane</keyword>
<evidence type="ECO:0000313" key="3">
    <source>
        <dbReference type="Proteomes" id="UP001054837"/>
    </source>
</evidence>
<evidence type="ECO:0000313" key="2">
    <source>
        <dbReference type="EMBL" id="GIY12407.1"/>
    </source>
</evidence>
<keyword evidence="1" id="KW-1133">Transmembrane helix</keyword>
<accession>A0AAV4QWD2</accession>
<evidence type="ECO:0000256" key="1">
    <source>
        <dbReference type="SAM" id="Phobius"/>
    </source>
</evidence>
<keyword evidence="1" id="KW-0812">Transmembrane</keyword>
<gene>
    <name evidence="2" type="ORF">CDAR_531591</name>
</gene>
<organism evidence="2 3">
    <name type="scientific">Caerostris darwini</name>
    <dbReference type="NCBI Taxonomy" id="1538125"/>
    <lineage>
        <taxon>Eukaryota</taxon>
        <taxon>Metazoa</taxon>
        <taxon>Ecdysozoa</taxon>
        <taxon>Arthropoda</taxon>
        <taxon>Chelicerata</taxon>
        <taxon>Arachnida</taxon>
        <taxon>Araneae</taxon>
        <taxon>Araneomorphae</taxon>
        <taxon>Entelegynae</taxon>
        <taxon>Araneoidea</taxon>
        <taxon>Araneidae</taxon>
        <taxon>Caerostris</taxon>
    </lineage>
</organism>
<name>A0AAV4QWD2_9ARAC</name>
<comment type="caution">
    <text evidence="2">The sequence shown here is derived from an EMBL/GenBank/DDBJ whole genome shotgun (WGS) entry which is preliminary data.</text>
</comment>